<feature type="transmembrane region" description="Helical" evidence="13">
    <location>
        <begin position="501"/>
        <end position="524"/>
    </location>
</feature>
<gene>
    <name evidence="16" type="ORF">HJC23_004714</name>
</gene>
<evidence type="ECO:0000256" key="13">
    <source>
        <dbReference type="SAM" id="Phobius"/>
    </source>
</evidence>
<evidence type="ECO:0000259" key="15">
    <source>
        <dbReference type="Pfam" id="PF02163"/>
    </source>
</evidence>
<accession>A0ABD3PS31</accession>
<keyword evidence="11 13" id="KW-0472">Membrane</keyword>
<evidence type="ECO:0000256" key="2">
    <source>
        <dbReference type="ARBA" id="ARBA00004229"/>
    </source>
</evidence>
<feature type="signal peptide" evidence="14">
    <location>
        <begin position="1"/>
        <end position="23"/>
    </location>
</feature>
<keyword evidence="4" id="KW-0150">Chloroplast</keyword>
<dbReference type="GO" id="GO:0009507">
    <property type="term" value="C:chloroplast"/>
    <property type="evidence" value="ECO:0007669"/>
    <property type="project" value="UniProtKB-SubCell"/>
</dbReference>
<feature type="transmembrane region" description="Helical" evidence="13">
    <location>
        <begin position="437"/>
        <end position="456"/>
    </location>
</feature>
<evidence type="ECO:0000256" key="4">
    <source>
        <dbReference type="ARBA" id="ARBA00022528"/>
    </source>
</evidence>
<evidence type="ECO:0000256" key="6">
    <source>
        <dbReference type="ARBA" id="ARBA00022670"/>
    </source>
</evidence>
<dbReference type="Pfam" id="PF02163">
    <property type="entry name" value="Peptidase_M50"/>
    <property type="match status" value="1"/>
</dbReference>
<keyword evidence="17" id="KW-1185">Reference proteome</keyword>
<evidence type="ECO:0000256" key="11">
    <source>
        <dbReference type="ARBA" id="ARBA00023136"/>
    </source>
</evidence>
<protein>
    <recommendedName>
        <fullName evidence="15">Peptidase M50 domain-containing protein</fullName>
    </recommendedName>
</protein>
<feature type="transmembrane region" description="Helical" evidence="13">
    <location>
        <begin position="668"/>
        <end position="688"/>
    </location>
</feature>
<comment type="caution">
    <text evidence="16">The sequence shown here is derived from an EMBL/GenBank/DDBJ whole genome shotgun (WGS) entry which is preliminary data.</text>
</comment>
<dbReference type="PANTHER" id="PTHR31412:SF0">
    <property type="entry name" value="ZINC METALLOPROTEASE EGY1, CHLOROPLASTIC-RELATED"/>
    <property type="match status" value="1"/>
</dbReference>
<keyword evidence="6" id="KW-0645">Protease</keyword>
<dbReference type="Proteomes" id="UP001516023">
    <property type="component" value="Unassembled WGS sequence"/>
</dbReference>
<feature type="transmembrane region" description="Helical" evidence="13">
    <location>
        <begin position="577"/>
        <end position="598"/>
    </location>
</feature>
<feature type="transmembrane region" description="Helical" evidence="13">
    <location>
        <begin position="544"/>
        <end position="565"/>
    </location>
</feature>
<evidence type="ECO:0000313" key="16">
    <source>
        <dbReference type="EMBL" id="KAL3790813.1"/>
    </source>
</evidence>
<feature type="chain" id="PRO_5044826029" description="Peptidase M50 domain-containing protein" evidence="14">
    <location>
        <begin position="24"/>
        <end position="689"/>
    </location>
</feature>
<dbReference type="InterPro" id="IPR008915">
    <property type="entry name" value="Peptidase_M50"/>
</dbReference>
<sequence length="689" mass="74552">MTVRTASLLHLIALFHAGATTVAFQFPTKSTSRSFVPSEGSRQVVRAHNFQFTLHASPHGDNSDDSSPGDRLPFFARTIQKILRKPENNDEQQSTPTAEKGAPPFFNQNNSNGDEDSAEARASQMMALAEKIRLEAERSEMLLALEKISKLESKAAAVGEKPDSRFGVLHDARLLSRRLEPSASTADSNKPGGDKEGNVRIDALIPGQGTQANRGDGNATQFFLTDEKLQDAVAGFEKLPQPLKDVMAKQVGLIDGTNATLVIEKLMAENRLRQADENETFAFSTTIKADDLGDILIDPQFIEMNSFISGMLPEVTRKSPLNEKYVDAFCKEVLSFDTFNPSGKPKNVPGGYIIRGESRVKSQQGRGEEILNEEDELPLLLLTNYDISPNTNMWVKPLVTLLGLASVVGFALGSFSMNVEVLDRVTKTAEAGSDLDWLYALSLPIAFSIFTTQLAHEAGHLIVALKDDIKIGFPTLIPSFQLGLTGAITPIKSPPKNFKALFDFSIAGPMLGLIASLGLLYLGLEMTAFMDVASRERLPSVPASLLRSSTLGAGIIEYLLGDGLLNTPDPAISMIQLHPFAIAGFSGLLTNALSLLPIGNTDGGRISLAFFGRSFSRVVHGSAVLILALSGLFGADESNILISYALYSQLWQKEPEIPCRNEVDELDAIRGSVAIAMSVFVMLALIPLS</sequence>
<dbReference type="InterPro" id="IPR044838">
    <property type="entry name" value="EGY1-like"/>
</dbReference>
<evidence type="ECO:0000256" key="1">
    <source>
        <dbReference type="ARBA" id="ARBA00004141"/>
    </source>
</evidence>
<comment type="subcellular location">
    <subcellularLocation>
        <location evidence="1">Membrane</location>
        <topology evidence="1">Multi-pass membrane protein</topology>
    </subcellularLocation>
    <subcellularLocation>
        <location evidence="2">Plastid</location>
        <location evidence="2">Chloroplast</location>
    </subcellularLocation>
</comment>
<dbReference type="GO" id="GO:0016020">
    <property type="term" value="C:membrane"/>
    <property type="evidence" value="ECO:0007669"/>
    <property type="project" value="UniProtKB-SubCell"/>
</dbReference>
<evidence type="ECO:0000256" key="5">
    <source>
        <dbReference type="ARBA" id="ARBA00022640"/>
    </source>
</evidence>
<comment type="similarity">
    <text evidence="3">Belongs to the peptidase M50B family.</text>
</comment>
<organism evidence="16 17">
    <name type="scientific">Cyclotella cryptica</name>
    <dbReference type="NCBI Taxonomy" id="29204"/>
    <lineage>
        <taxon>Eukaryota</taxon>
        <taxon>Sar</taxon>
        <taxon>Stramenopiles</taxon>
        <taxon>Ochrophyta</taxon>
        <taxon>Bacillariophyta</taxon>
        <taxon>Coscinodiscophyceae</taxon>
        <taxon>Thalassiosirophycidae</taxon>
        <taxon>Stephanodiscales</taxon>
        <taxon>Stephanodiscaceae</taxon>
        <taxon>Cyclotella</taxon>
    </lineage>
</organism>
<dbReference type="PANTHER" id="PTHR31412">
    <property type="entry name" value="ZINC METALLOPROTEASE EGY1"/>
    <property type="match status" value="1"/>
</dbReference>
<dbReference type="CDD" id="cd06160">
    <property type="entry name" value="S2P-M50_like_2"/>
    <property type="match status" value="1"/>
</dbReference>
<feature type="region of interest" description="Disordered" evidence="12">
    <location>
        <begin position="179"/>
        <end position="198"/>
    </location>
</feature>
<keyword evidence="5" id="KW-0934">Plastid</keyword>
<name>A0ABD3PS31_9STRA</name>
<evidence type="ECO:0000256" key="8">
    <source>
        <dbReference type="ARBA" id="ARBA00022801"/>
    </source>
</evidence>
<feature type="transmembrane region" description="Helical" evidence="13">
    <location>
        <begin position="618"/>
        <end position="647"/>
    </location>
</feature>
<evidence type="ECO:0000256" key="12">
    <source>
        <dbReference type="SAM" id="MobiDB-lite"/>
    </source>
</evidence>
<keyword evidence="8" id="KW-0378">Hydrolase</keyword>
<reference evidence="16 17" key="1">
    <citation type="journal article" date="2020" name="G3 (Bethesda)">
        <title>Improved Reference Genome for Cyclotella cryptica CCMP332, a Model for Cell Wall Morphogenesis, Salinity Adaptation, and Lipid Production in Diatoms (Bacillariophyta).</title>
        <authorList>
            <person name="Roberts W.R."/>
            <person name="Downey K.M."/>
            <person name="Ruck E.C."/>
            <person name="Traller J.C."/>
            <person name="Alverson A.J."/>
        </authorList>
    </citation>
    <scope>NUCLEOTIDE SEQUENCE [LARGE SCALE GENOMIC DNA]</scope>
    <source>
        <strain evidence="16 17">CCMP332</strain>
    </source>
</reference>
<keyword evidence="7 13" id="KW-0812">Transmembrane</keyword>
<keyword evidence="14" id="KW-0732">Signal</keyword>
<proteinExistence type="inferred from homology"/>
<evidence type="ECO:0000256" key="3">
    <source>
        <dbReference type="ARBA" id="ARBA00007931"/>
    </source>
</evidence>
<dbReference type="AlphaFoldDB" id="A0ABD3PS31"/>
<keyword evidence="10 13" id="KW-1133">Transmembrane helix</keyword>
<dbReference type="EMBL" id="JABMIG020000122">
    <property type="protein sequence ID" value="KAL3790813.1"/>
    <property type="molecule type" value="Genomic_DNA"/>
</dbReference>
<keyword evidence="9" id="KW-0809">Transit peptide</keyword>
<evidence type="ECO:0000256" key="9">
    <source>
        <dbReference type="ARBA" id="ARBA00022946"/>
    </source>
</evidence>
<dbReference type="GO" id="GO:0008233">
    <property type="term" value="F:peptidase activity"/>
    <property type="evidence" value="ECO:0007669"/>
    <property type="project" value="UniProtKB-KW"/>
</dbReference>
<dbReference type="GO" id="GO:0006508">
    <property type="term" value="P:proteolysis"/>
    <property type="evidence" value="ECO:0007669"/>
    <property type="project" value="UniProtKB-KW"/>
</dbReference>
<feature type="region of interest" description="Disordered" evidence="12">
    <location>
        <begin position="83"/>
        <end position="122"/>
    </location>
</feature>
<feature type="domain" description="Peptidase M50" evidence="15">
    <location>
        <begin position="446"/>
        <end position="622"/>
    </location>
</feature>
<feature type="transmembrane region" description="Helical" evidence="13">
    <location>
        <begin position="394"/>
        <end position="416"/>
    </location>
</feature>
<evidence type="ECO:0000313" key="17">
    <source>
        <dbReference type="Proteomes" id="UP001516023"/>
    </source>
</evidence>
<evidence type="ECO:0000256" key="7">
    <source>
        <dbReference type="ARBA" id="ARBA00022692"/>
    </source>
</evidence>
<evidence type="ECO:0000256" key="10">
    <source>
        <dbReference type="ARBA" id="ARBA00022989"/>
    </source>
</evidence>
<evidence type="ECO:0000256" key="14">
    <source>
        <dbReference type="SAM" id="SignalP"/>
    </source>
</evidence>